<gene>
    <name evidence="14" type="primary">uppP</name>
    <name evidence="15" type="ORF">A2961_05175</name>
</gene>
<evidence type="ECO:0000313" key="15">
    <source>
        <dbReference type="EMBL" id="OGM62136.1"/>
    </source>
</evidence>
<comment type="catalytic activity">
    <reaction evidence="13 14">
        <text>di-trans,octa-cis-undecaprenyl diphosphate + H2O = di-trans,octa-cis-undecaprenyl phosphate + phosphate + H(+)</text>
        <dbReference type="Rhea" id="RHEA:28094"/>
        <dbReference type="ChEBI" id="CHEBI:15377"/>
        <dbReference type="ChEBI" id="CHEBI:15378"/>
        <dbReference type="ChEBI" id="CHEBI:43474"/>
        <dbReference type="ChEBI" id="CHEBI:58405"/>
        <dbReference type="ChEBI" id="CHEBI:60392"/>
        <dbReference type="EC" id="3.6.1.27"/>
    </reaction>
</comment>
<evidence type="ECO:0000256" key="12">
    <source>
        <dbReference type="ARBA" id="ARBA00032932"/>
    </source>
</evidence>
<name>A0A1F8BDK3_9BACT</name>
<feature type="transmembrane region" description="Helical" evidence="14">
    <location>
        <begin position="38"/>
        <end position="59"/>
    </location>
</feature>
<evidence type="ECO:0000313" key="16">
    <source>
        <dbReference type="Proteomes" id="UP000177082"/>
    </source>
</evidence>
<evidence type="ECO:0000256" key="2">
    <source>
        <dbReference type="ARBA" id="ARBA00010621"/>
    </source>
</evidence>
<proteinExistence type="inferred from homology"/>
<keyword evidence="9 14" id="KW-0472">Membrane</keyword>
<comment type="miscellaneous">
    <text evidence="14">Bacitracin is thought to be involved in the inhibition of peptidoglycan synthesis by sequestering undecaprenyl diphosphate, thereby reducing the pool of lipid carrier available.</text>
</comment>
<feature type="transmembrane region" description="Helical" evidence="14">
    <location>
        <begin position="168"/>
        <end position="188"/>
    </location>
</feature>
<comment type="subcellular location">
    <subcellularLocation>
        <location evidence="1 14">Cell membrane</location>
        <topology evidence="1 14">Multi-pass membrane protein</topology>
    </subcellularLocation>
</comment>
<comment type="function">
    <text evidence="14">Catalyzes the dephosphorylation of undecaprenyl diphosphate (UPP). Confers resistance to bacitracin.</text>
</comment>
<evidence type="ECO:0000256" key="14">
    <source>
        <dbReference type="HAMAP-Rule" id="MF_01006"/>
    </source>
</evidence>
<dbReference type="AlphaFoldDB" id="A0A1F8BDK3"/>
<keyword evidence="10 14" id="KW-0046">Antibiotic resistance</keyword>
<keyword evidence="14" id="KW-0133">Cell shape</keyword>
<keyword evidence="6 14" id="KW-0812">Transmembrane</keyword>
<keyword evidence="5 14" id="KW-1003">Cell membrane</keyword>
<protein>
    <recommendedName>
        <fullName evidence="4 14">Undecaprenyl-diphosphatase</fullName>
        <ecNumber evidence="3 14">3.6.1.27</ecNumber>
    </recommendedName>
    <alternativeName>
        <fullName evidence="12 14">Bacitracin resistance protein</fullName>
    </alternativeName>
    <alternativeName>
        <fullName evidence="11 14">Undecaprenyl pyrophosphate phosphatase</fullName>
    </alternativeName>
</protein>
<dbReference type="InterPro" id="IPR003824">
    <property type="entry name" value="UppP"/>
</dbReference>
<keyword evidence="14" id="KW-0961">Cell wall biogenesis/degradation</keyword>
<evidence type="ECO:0000256" key="7">
    <source>
        <dbReference type="ARBA" id="ARBA00022801"/>
    </source>
</evidence>
<organism evidence="15 16">
    <name type="scientific">Candidatus Woesebacteria bacterium RIFCSPLOWO2_01_FULL_39_21</name>
    <dbReference type="NCBI Taxonomy" id="1802519"/>
    <lineage>
        <taxon>Bacteria</taxon>
        <taxon>Candidatus Woeseibacteriota</taxon>
    </lineage>
</organism>
<feature type="transmembrane region" description="Helical" evidence="14">
    <location>
        <begin position="200"/>
        <end position="218"/>
    </location>
</feature>
<dbReference type="Proteomes" id="UP000177082">
    <property type="component" value="Unassembled WGS sequence"/>
</dbReference>
<dbReference type="GO" id="GO:0009252">
    <property type="term" value="P:peptidoglycan biosynthetic process"/>
    <property type="evidence" value="ECO:0007669"/>
    <property type="project" value="UniProtKB-KW"/>
</dbReference>
<keyword evidence="8 14" id="KW-1133">Transmembrane helix</keyword>
<dbReference type="PANTHER" id="PTHR30622">
    <property type="entry name" value="UNDECAPRENYL-DIPHOSPHATASE"/>
    <property type="match status" value="1"/>
</dbReference>
<feature type="transmembrane region" description="Helical" evidence="14">
    <location>
        <begin position="96"/>
        <end position="117"/>
    </location>
</feature>
<evidence type="ECO:0000256" key="4">
    <source>
        <dbReference type="ARBA" id="ARBA00021581"/>
    </source>
</evidence>
<dbReference type="STRING" id="1802519.A2961_05175"/>
<feature type="transmembrane region" description="Helical" evidence="14">
    <location>
        <begin position="230"/>
        <end position="248"/>
    </location>
</feature>
<dbReference type="Pfam" id="PF02673">
    <property type="entry name" value="BacA"/>
    <property type="match status" value="1"/>
</dbReference>
<keyword evidence="7 14" id="KW-0378">Hydrolase</keyword>
<evidence type="ECO:0000256" key="13">
    <source>
        <dbReference type="ARBA" id="ARBA00047594"/>
    </source>
</evidence>
<evidence type="ECO:0000256" key="1">
    <source>
        <dbReference type="ARBA" id="ARBA00004651"/>
    </source>
</evidence>
<evidence type="ECO:0000256" key="5">
    <source>
        <dbReference type="ARBA" id="ARBA00022475"/>
    </source>
</evidence>
<dbReference type="HAMAP" id="MF_01006">
    <property type="entry name" value="Undec_diphosphatase"/>
    <property type="match status" value="1"/>
</dbReference>
<evidence type="ECO:0000256" key="6">
    <source>
        <dbReference type="ARBA" id="ARBA00022692"/>
    </source>
</evidence>
<sequence length="249" mass="27294">MNLLTSLFLGTVQGLTEFLPVSSSGHLVLFQKLIPSFSQPGVLFDVVVHLGTTFAVIIYFRDFILKFKAKYLKLIIVGSIPAAAFGILFRRPLVESFSVAGFLLGLQFLITSVFCFLTDKLRVKRDSIGFRDSLFIGVGQALAILPAISRSGTTIFAGSFLGIDKRNVAQFSFLLSVPAILGANLVELISFYNEPGSLSIPYYISAFFSALFVGLVSIKMTMKLLENKKFSVFGVYTFILAVLAILLTK</sequence>
<reference evidence="15 16" key="1">
    <citation type="journal article" date="2016" name="Nat. Commun.">
        <title>Thousands of microbial genomes shed light on interconnected biogeochemical processes in an aquifer system.</title>
        <authorList>
            <person name="Anantharaman K."/>
            <person name="Brown C.T."/>
            <person name="Hug L.A."/>
            <person name="Sharon I."/>
            <person name="Castelle C.J."/>
            <person name="Probst A.J."/>
            <person name="Thomas B.C."/>
            <person name="Singh A."/>
            <person name="Wilkins M.J."/>
            <person name="Karaoz U."/>
            <person name="Brodie E.L."/>
            <person name="Williams K.H."/>
            <person name="Hubbard S.S."/>
            <person name="Banfield J.F."/>
        </authorList>
    </citation>
    <scope>NUCLEOTIDE SEQUENCE [LARGE SCALE GENOMIC DNA]</scope>
</reference>
<dbReference type="GO" id="GO:0046677">
    <property type="term" value="P:response to antibiotic"/>
    <property type="evidence" value="ECO:0007669"/>
    <property type="project" value="UniProtKB-UniRule"/>
</dbReference>
<evidence type="ECO:0000256" key="3">
    <source>
        <dbReference type="ARBA" id="ARBA00012374"/>
    </source>
</evidence>
<dbReference type="GO" id="GO:0071555">
    <property type="term" value="P:cell wall organization"/>
    <property type="evidence" value="ECO:0007669"/>
    <property type="project" value="UniProtKB-KW"/>
</dbReference>
<evidence type="ECO:0000256" key="8">
    <source>
        <dbReference type="ARBA" id="ARBA00022989"/>
    </source>
</evidence>
<evidence type="ECO:0000256" key="9">
    <source>
        <dbReference type="ARBA" id="ARBA00023136"/>
    </source>
</evidence>
<dbReference type="GO" id="GO:0050380">
    <property type="term" value="F:undecaprenyl-diphosphatase activity"/>
    <property type="evidence" value="ECO:0007669"/>
    <property type="project" value="UniProtKB-UniRule"/>
</dbReference>
<dbReference type="GO" id="GO:0005886">
    <property type="term" value="C:plasma membrane"/>
    <property type="evidence" value="ECO:0007669"/>
    <property type="project" value="UniProtKB-SubCell"/>
</dbReference>
<evidence type="ECO:0000256" key="11">
    <source>
        <dbReference type="ARBA" id="ARBA00032707"/>
    </source>
</evidence>
<dbReference type="PANTHER" id="PTHR30622:SF2">
    <property type="entry name" value="UNDECAPRENYL-DIPHOSPHATASE"/>
    <property type="match status" value="1"/>
</dbReference>
<dbReference type="EMBL" id="MGHF01000029">
    <property type="protein sequence ID" value="OGM62136.1"/>
    <property type="molecule type" value="Genomic_DNA"/>
</dbReference>
<evidence type="ECO:0000256" key="10">
    <source>
        <dbReference type="ARBA" id="ARBA00023251"/>
    </source>
</evidence>
<dbReference type="GO" id="GO:0008360">
    <property type="term" value="P:regulation of cell shape"/>
    <property type="evidence" value="ECO:0007669"/>
    <property type="project" value="UniProtKB-KW"/>
</dbReference>
<comment type="similarity">
    <text evidence="2 14">Belongs to the UppP family.</text>
</comment>
<accession>A0A1F8BDK3</accession>
<comment type="caution">
    <text evidence="15">The sequence shown here is derived from an EMBL/GenBank/DDBJ whole genome shotgun (WGS) entry which is preliminary data.</text>
</comment>
<feature type="transmembrane region" description="Helical" evidence="14">
    <location>
        <begin position="71"/>
        <end position="90"/>
    </location>
</feature>
<keyword evidence="14" id="KW-0573">Peptidoglycan synthesis</keyword>
<dbReference type="EC" id="3.6.1.27" evidence="3 14"/>